<dbReference type="GO" id="GO:0004479">
    <property type="term" value="F:methionyl-tRNA formyltransferase activity"/>
    <property type="evidence" value="ECO:0007669"/>
    <property type="project" value="UniProtKB-UniRule"/>
</dbReference>
<dbReference type="NCBIfam" id="TIGR00460">
    <property type="entry name" value="fmt"/>
    <property type="match status" value="1"/>
</dbReference>
<dbReference type="SUPFAM" id="SSF50486">
    <property type="entry name" value="FMT C-terminal domain-like"/>
    <property type="match status" value="1"/>
</dbReference>
<sequence>MGTDAPSREDKLVAVFMGTPEFAATVLEHVLGSQDVTVAAVYTQPDRPCGRGKKCLLGPVKKLALERGLPIHQPESFKDPAEVATLAAYKPDVLLVAAYGMILPQAVLDVPALMPLNVHASLLPAWRGAAPIERSIAAGETLTGVTIMRMALALDAGPMVMQRTLAVGINDTAGTIRAELADLGGRVLTHCLKRLRQGGVPLVEQDATRVTYAKKIDKAEALIDWNRPAAEVHNHIRSMTPNPGAFFFWKPAADKPALRIIAQPGKVGCPLPSGAKPGDILGLMDCQIGIACADAVYLVPAVIPAGKRPMNAQAFSCGYLGKCDEDAMAVCGPPGE</sequence>
<protein>
    <recommendedName>
        <fullName evidence="2 5">Methionyl-tRNA formyltransferase</fullName>
        <ecNumber evidence="2 5">2.1.2.9</ecNumber>
    </recommendedName>
</protein>
<evidence type="ECO:0000256" key="1">
    <source>
        <dbReference type="ARBA" id="ARBA00010699"/>
    </source>
</evidence>
<dbReference type="Gene3D" id="3.40.50.12230">
    <property type="match status" value="1"/>
</dbReference>
<proteinExistence type="inferred from homology"/>
<dbReference type="PANTHER" id="PTHR11138">
    <property type="entry name" value="METHIONYL-TRNA FORMYLTRANSFERASE"/>
    <property type="match status" value="1"/>
</dbReference>
<dbReference type="GO" id="GO:0005829">
    <property type="term" value="C:cytosol"/>
    <property type="evidence" value="ECO:0007669"/>
    <property type="project" value="TreeGrafter"/>
</dbReference>
<dbReference type="Proteomes" id="UP000009071">
    <property type="component" value="Chromosome"/>
</dbReference>
<dbReference type="PANTHER" id="PTHR11138:SF5">
    <property type="entry name" value="METHIONYL-TRNA FORMYLTRANSFERASE, MITOCHONDRIAL"/>
    <property type="match status" value="1"/>
</dbReference>
<evidence type="ECO:0000256" key="3">
    <source>
        <dbReference type="ARBA" id="ARBA00022679"/>
    </source>
</evidence>
<dbReference type="InterPro" id="IPR044135">
    <property type="entry name" value="Met-tRNA-FMT_C"/>
</dbReference>
<feature type="domain" description="Formyl transferase N-terminal" evidence="6">
    <location>
        <begin position="13"/>
        <end position="189"/>
    </location>
</feature>
<name>C4XT39_SOLM1</name>
<dbReference type="InterPro" id="IPR005794">
    <property type="entry name" value="Fmt"/>
</dbReference>
<dbReference type="STRING" id="573370.DMR_00300"/>
<keyword evidence="4 5" id="KW-0648">Protein biosynthesis</keyword>
<evidence type="ECO:0000313" key="8">
    <source>
        <dbReference type="EMBL" id="BAH73521.1"/>
    </source>
</evidence>
<feature type="domain" description="Formyl transferase C-terminal" evidence="7">
    <location>
        <begin position="215"/>
        <end position="319"/>
    </location>
</feature>
<evidence type="ECO:0000256" key="5">
    <source>
        <dbReference type="HAMAP-Rule" id="MF_00182"/>
    </source>
</evidence>
<dbReference type="InterPro" id="IPR041711">
    <property type="entry name" value="Met-tRNA-FMT_N"/>
</dbReference>
<comment type="function">
    <text evidence="5">Attaches a formyl group to the free amino group of methionyl-tRNA(fMet). The formyl group appears to play a dual role in the initiator identity of N-formylmethionyl-tRNA by promoting its recognition by IF2 and preventing the misappropriation of this tRNA by the elongation apparatus.</text>
</comment>
<dbReference type="InterPro" id="IPR002376">
    <property type="entry name" value="Formyl_transf_N"/>
</dbReference>
<comment type="catalytic activity">
    <reaction evidence="5">
        <text>L-methionyl-tRNA(fMet) + (6R)-10-formyltetrahydrofolate = N-formyl-L-methionyl-tRNA(fMet) + (6S)-5,6,7,8-tetrahydrofolate + H(+)</text>
        <dbReference type="Rhea" id="RHEA:24380"/>
        <dbReference type="Rhea" id="RHEA-COMP:9952"/>
        <dbReference type="Rhea" id="RHEA-COMP:9953"/>
        <dbReference type="ChEBI" id="CHEBI:15378"/>
        <dbReference type="ChEBI" id="CHEBI:57453"/>
        <dbReference type="ChEBI" id="CHEBI:78530"/>
        <dbReference type="ChEBI" id="CHEBI:78844"/>
        <dbReference type="ChEBI" id="CHEBI:195366"/>
        <dbReference type="EC" id="2.1.2.9"/>
    </reaction>
</comment>
<gene>
    <name evidence="5 8" type="primary">fmt</name>
    <name evidence="8" type="ordered locus">DMR_00300</name>
</gene>
<dbReference type="InterPro" id="IPR005793">
    <property type="entry name" value="Formyl_trans_C"/>
</dbReference>
<evidence type="ECO:0000259" key="6">
    <source>
        <dbReference type="Pfam" id="PF00551"/>
    </source>
</evidence>
<organism evidence="8 9">
    <name type="scientific">Solidesulfovibrio magneticus (strain ATCC 700980 / DSM 13731 / RS-1)</name>
    <name type="common">Desulfovibrio magneticus</name>
    <dbReference type="NCBI Taxonomy" id="573370"/>
    <lineage>
        <taxon>Bacteria</taxon>
        <taxon>Pseudomonadati</taxon>
        <taxon>Thermodesulfobacteriota</taxon>
        <taxon>Desulfovibrionia</taxon>
        <taxon>Desulfovibrionales</taxon>
        <taxon>Desulfovibrionaceae</taxon>
        <taxon>Solidesulfovibrio</taxon>
    </lineage>
</organism>
<dbReference type="InterPro" id="IPR036477">
    <property type="entry name" value="Formyl_transf_N_sf"/>
</dbReference>
<dbReference type="KEGG" id="dma:DMR_00300"/>
<dbReference type="InterPro" id="IPR011034">
    <property type="entry name" value="Formyl_transferase-like_C_sf"/>
</dbReference>
<keyword evidence="3 5" id="KW-0808">Transferase</keyword>
<keyword evidence="9" id="KW-1185">Reference proteome</keyword>
<evidence type="ECO:0000256" key="2">
    <source>
        <dbReference type="ARBA" id="ARBA00012261"/>
    </source>
</evidence>
<evidence type="ECO:0000313" key="9">
    <source>
        <dbReference type="Proteomes" id="UP000009071"/>
    </source>
</evidence>
<feature type="binding site" evidence="5">
    <location>
        <begin position="121"/>
        <end position="124"/>
    </location>
    <ligand>
        <name>(6S)-5,6,7,8-tetrahydrofolate</name>
        <dbReference type="ChEBI" id="CHEBI:57453"/>
    </ligand>
</feature>
<dbReference type="EC" id="2.1.2.9" evidence="2 5"/>
<dbReference type="HOGENOM" id="CLU_033347_1_1_7"/>
<evidence type="ECO:0000259" key="7">
    <source>
        <dbReference type="Pfam" id="PF02911"/>
    </source>
</evidence>
<dbReference type="eggNOG" id="COG0223">
    <property type="taxonomic scope" value="Bacteria"/>
</dbReference>
<reference evidence="8 9" key="1">
    <citation type="journal article" date="2009" name="Genome Res.">
        <title>Whole genome sequence of Desulfovibrio magneticus strain RS-1 revealed common gene clusters in magnetotactic bacteria.</title>
        <authorList>
            <person name="Nakazawa H."/>
            <person name="Arakaki A."/>
            <person name="Narita-Yamada S."/>
            <person name="Yashiro I."/>
            <person name="Jinno K."/>
            <person name="Aoki N."/>
            <person name="Tsuruyama A."/>
            <person name="Okamura Y."/>
            <person name="Tanikawa S."/>
            <person name="Fujita N."/>
            <person name="Takeyama H."/>
            <person name="Matsunaga T."/>
        </authorList>
    </citation>
    <scope>NUCLEOTIDE SEQUENCE [LARGE SCALE GENOMIC DNA]</scope>
    <source>
        <strain evidence="9">ATCC 700980 / DSM 13731 / RS-1</strain>
    </source>
</reference>
<dbReference type="CDD" id="cd08704">
    <property type="entry name" value="Met_tRNA_FMT_C"/>
    <property type="match status" value="1"/>
</dbReference>
<dbReference type="CDD" id="cd08646">
    <property type="entry name" value="FMT_core_Met-tRNA-FMT_N"/>
    <property type="match status" value="1"/>
</dbReference>
<dbReference type="Pfam" id="PF02911">
    <property type="entry name" value="Formyl_trans_C"/>
    <property type="match status" value="1"/>
</dbReference>
<dbReference type="AlphaFoldDB" id="C4XT39"/>
<dbReference type="EMBL" id="AP010904">
    <property type="protein sequence ID" value="BAH73521.1"/>
    <property type="molecule type" value="Genomic_DNA"/>
</dbReference>
<dbReference type="HAMAP" id="MF_00182">
    <property type="entry name" value="Formyl_trans"/>
    <property type="match status" value="1"/>
</dbReference>
<comment type="similarity">
    <text evidence="1 5">Belongs to the Fmt family.</text>
</comment>
<evidence type="ECO:0000256" key="4">
    <source>
        <dbReference type="ARBA" id="ARBA00022917"/>
    </source>
</evidence>
<dbReference type="SUPFAM" id="SSF53328">
    <property type="entry name" value="Formyltransferase"/>
    <property type="match status" value="1"/>
</dbReference>
<dbReference type="Pfam" id="PF00551">
    <property type="entry name" value="Formyl_trans_N"/>
    <property type="match status" value="1"/>
</dbReference>
<accession>C4XT39</accession>